<keyword evidence="1" id="KW-0472">Membrane</keyword>
<accession>A0A2H0TTK6</accession>
<comment type="caution">
    <text evidence="2">The sequence shown here is derived from an EMBL/GenBank/DDBJ whole genome shotgun (WGS) entry which is preliminary data.</text>
</comment>
<sequence length="83" mass="9178">MSKLIDALEIVLESAFVAFAHTIIAVVVLVNTILLGMLFYSGDNVNDSRLVVTALHYALYIVAAMFLCFFVVALRGHFSNERV</sequence>
<evidence type="ECO:0000256" key="1">
    <source>
        <dbReference type="SAM" id="Phobius"/>
    </source>
</evidence>
<evidence type="ECO:0000313" key="2">
    <source>
        <dbReference type="EMBL" id="PIR74747.1"/>
    </source>
</evidence>
<dbReference type="Proteomes" id="UP000230154">
    <property type="component" value="Unassembled WGS sequence"/>
</dbReference>
<dbReference type="AlphaFoldDB" id="A0A2H0TTK6"/>
<gene>
    <name evidence="2" type="ORF">COU35_01090</name>
</gene>
<keyword evidence="1" id="KW-0812">Transmembrane</keyword>
<protein>
    <submittedName>
        <fullName evidence="2">Uncharacterized protein</fullName>
    </submittedName>
</protein>
<feature type="transmembrane region" description="Helical" evidence="1">
    <location>
        <begin position="12"/>
        <end position="42"/>
    </location>
</feature>
<proteinExistence type="predicted"/>
<feature type="transmembrane region" description="Helical" evidence="1">
    <location>
        <begin position="54"/>
        <end position="74"/>
    </location>
</feature>
<name>A0A2H0TTK6_9BACT</name>
<dbReference type="EMBL" id="PFCB01000009">
    <property type="protein sequence ID" value="PIR74747.1"/>
    <property type="molecule type" value="Genomic_DNA"/>
</dbReference>
<keyword evidence="1" id="KW-1133">Transmembrane helix</keyword>
<reference evidence="3" key="1">
    <citation type="submission" date="2017-09" db="EMBL/GenBank/DDBJ databases">
        <title>Depth-based differentiation of microbial function through sediment-hosted aquifers and enrichment of novel symbionts in the deep terrestrial subsurface.</title>
        <authorList>
            <person name="Probst A.J."/>
            <person name="Ladd B."/>
            <person name="Jarett J.K."/>
            <person name="Geller-Mcgrath D.E."/>
            <person name="Sieber C.M.K."/>
            <person name="Emerson J.B."/>
            <person name="Anantharaman K."/>
            <person name="Thomas B.C."/>
            <person name="Malmstrom R."/>
            <person name="Stieglmeier M."/>
            <person name="Klingl A."/>
            <person name="Woyke T."/>
            <person name="Ryan C.M."/>
            <person name="Banfield J.F."/>
        </authorList>
    </citation>
    <scope>NUCLEOTIDE SEQUENCE [LARGE SCALE GENOMIC DNA]</scope>
</reference>
<evidence type="ECO:0000313" key="3">
    <source>
        <dbReference type="Proteomes" id="UP000230154"/>
    </source>
</evidence>
<organism evidence="2 3">
    <name type="scientific">Candidatus Magasanikbacteria bacterium CG10_big_fil_rev_8_21_14_0_10_47_10</name>
    <dbReference type="NCBI Taxonomy" id="1974652"/>
    <lineage>
        <taxon>Bacteria</taxon>
        <taxon>Candidatus Magasanikiibacteriota</taxon>
    </lineage>
</organism>